<dbReference type="Gene3D" id="2.60.120.650">
    <property type="entry name" value="Cupin"/>
    <property type="match status" value="1"/>
</dbReference>
<evidence type="ECO:0000256" key="1">
    <source>
        <dbReference type="ARBA" id="ARBA00038068"/>
    </source>
</evidence>
<dbReference type="InterPro" id="IPR003347">
    <property type="entry name" value="JmjC_dom"/>
</dbReference>
<dbReference type="PANTHER" id="PTHR12480:SF6">
    <property type="entry name" value="2-OXOGLUTARATE AND IRON-DEPENDENT OXYGENASE JMJD4"/>
    <property type="match status" value="1"/>
</dbReference>
<comment type="similarity">
    <text evidence="1">Belongs to the JMJD6 family.</text>
</comment>
<feature type="non-terminal residue" evidence="5">
    <location>
        <position position="1"/>
    </location>
</feature>
<dbReference type="GO" id="GO:0005737">
    <property type="term" value="C:cytoplasm"/>
    <property type="evidence" value="ECO:0007669"/>
    <property type="project" value="TreeGrafter"/>
</dbReference>
<reference evidence="5" key="1">
    <citation type="submission" date="2017-08" db="EMBL/GenBank/DDBJ databases">
        <title>Assembly of the North American Bullfrog Genome.</title>
        <authorList>
            <person name="Warren R.L."/>
            <person name="Vandervalk B.P."/>
            <person name="Kucuk E."/>
            <person name="Birol I."/>
            <person name="Helbing C."/>
            <person name="Pandoh P."/>
            <person name="Behsaz B."/>
            <person name="Mohamadi H."/>
            <person name="Chu J."/>
            <person name="Jackman S."/>
            <person name="Hammond S.A."/>
            <person name="Veldhoen N."/>
            <person name="Kirk H."/>
            <person name="Zhao Y."/>
            <person name="Coope R."/>
            <person name="Pleasance S."/>
            <person name="Moore R."/>
            <person name="Holt R."/>
        </authorList>
    </citation>
    <scope>NUCLEOTIDE SEQUENCE</scope>
    <source>
        <strain evidence="5">Bruno</strain>
        <tissue evidence="5">Liver</tissue>
    </source>
</reference>
<dbReference type="GO" id="GO:0016706">
    <property type="term" value="F:2-oxoglutarate-dependent dioxygenase activity"/>
    <property type="evidence" value="ECO:0007669"/>
    <property type="project" value="TreeGrafter"/>
</dbReference>
<accession>A0A2G9RAD7</accession>
<evidence type="ECO:0000256" key="2">
    <source>
        <dbReference type="ARBA" id="ARBA00047762"/>
    </source>
</evidence>
<dbReference type="PROSITE" id="PS51184">
    <property type="entry name" value="JMJC"/>
    <property type="match status" value="1"/>
</dbReference>
<comment type="catalytic activity">
    <reaction evidence="2">
        <text>L-lysyl-[protein] + 2-oxoglutarate + O2 = 4-hydroxy-L-lysyl-[protein] + succinate + CO2</text>
        <dbReference type="Rhea" id="RHEA:57156"/>
        <dbReference type="Rhea" id="RHEA-COMP:9752"/>
        <dbReference type="Rhea" id="RHEA-COMP:15084"/>
        <dbReference type="ChEBI" id="CHEBI:15379"/>
        <dbReference type="ChEBI" id="CHEBI:16526"/>
        <dbReference type="ChEBI" id="CHEBI:16810"/>
        <dbReference type="ChEBI" id="CHEBI:29969"/>
        <dbReference type="ChEBI" id="CHEBI:30031"/>
        <dbReference type="ChEBI" id="CHEBI:141495"/>
    </reaction>
</comment>
<dbReference type="GO" id="GO:0043565">
    <property type="term" value="F:sequence-specific DNA binding"/>
    <property type="evidence" value="ECO:0007669"/>
    <property type="project" value="TreeGrafter"/>
</dbReference>
<proteinExistence type="inferred from homology"/>
<dbReference type="GO" id="GO:0005634">
    <property type="term" value="C:nucleus"/>
    <property type="evidence" value="ECO:0007669"/>
    <property type="project" value="TreeGrafter"/>
</dbReference>
<dbReference type="AlphaFoldDB" id="A0A2G9RAD7"/>
<evidence type="ECO:0000256" key="3">
    <source>
        <dbReference type="ARBA" id="ARBA00082904"/>
    </source>
</evidence>
<dbReference type="EMBL" id="KV956560">
    <property type="protein sequence ID" value="PIO24837.1"/>
    <property type="molecule type" value="Genomic_DNA"/>
</dbReference>
<sequence length="347" mass="39878">SLLPPTREYPDYDAYKTPEYFSSDWLNEYWDAIAVDDYRFDLYGANSLQSALQHEGRQYTYNTGQIRGTSTCYSTSAGVNGALTVCPSDLTDRKQYTWLQCTPFDSRTPFHADVFRSYSWSANICGRKKWLLFPPGSEGNLRDCHGNLPYDVTSPTLQDPKLYLNYQKCCPPIEVTQEAGEIIFVPSGWHHQVYNVIDTISINHNWVNGCNVAVMWRFLQKELTAVQREIAEWKDTMDGWDQHCQVIMKSCTGIDYTEFYTFLKMIAQRRLEVLETNGVDLPAEGRMTPGPRHALFDLEKIADVLSTLIDDVDFQKLDVETFDPPPKQLLRRLKMVIDPKSCAVRCV</sequence>
<evidence type="ECO:0000313" key="5">
    <source>
        <dbReference type="EMBL" id="PIO24837.1"/>
    </source>
</evidence>
<dbReference type="Pfam" id="PF02373">
    <property type="entry name" value="JmjC"/>
    <property type="match status" value="1"/>
</dbReference>
<dbReference type="SUPFAM" id="SSF51197">
    <property type="entry name" value="Clavaminate synthase-like"/>
    <property type="match status" value="1"/>
</dbReference>
<dbReference type="SMART" id="SM00558">
    <property type="entry name" value="JmjC"/>
    <property type="match status" value="1"/>
</dbReference>
<dbReference type="PANTHER" id="PTHR12480">
    <property type="entry name" value="ARGININE DEMETHYLASE AND LYSYL-HYDROXYLASE JMJD"/>
    <property type="match status" value="1"/>
</dbReference>
<gene>
    <name evidence="5" type="ORF">AB205_0046260</name>
</gene>
<dbReference type="InterPro" id="IPR050910">
    <property type="entry name" value="JMJD6_ArgDemeth/LysHydrox"/>
</dbReference>
<evidence type="ECO:0000259" key="4">
    <source>
        <dbReference type="PROSITE" id="PS51184"/>
    </source>
</evidence>
<name>A0A2G9RAD7_AQUCT</name>
<feature type="domain" description="JmjC" evidence="4">
    <location>
        <begin position="6"/>
        <end position="223"/>
    </location>
</feature>
<dbReference type="GO" id="GO:0045905">
    <property type="term" value="P:positive regulation of translational termination"/>
    <property type="evidence" value="ECO:0007669"/>
    <property type="project" value="TreeGrafter"/>
</dbReference>
<organism evidence="5">
    <name type="scientific">Aquarana catesbeiana</name>
    <name type="common">American bullfrog</name>
    <name type="synonym">Rana catesbeiana</name>
    <dbReference type="NCBI Taxonomy" id="8400"/>
    <lineage>
        <taxon>Eukaryota</taxon>
        <taxon>Metazoa</taxon>
        <taxon>Chordata</taxon>
        <taxon>Craniata</taxon>
        <taxon>Vertebrata</taxon>
        <taxon>Euteleostomi</taxon>
        <taxon>Amphibia</taxon>
        <taxon>Batrachia</taxon>
        <taxon>Anura</taxon>
        <taxon>Neobatrachia</taxon>
        <taxon>Ranoidea</taxon>
        <taxon>Ranidae</taxon>
        <taxon>Aquarana</taxon>
    </lineage>
</organism>
<protein>
    <recommendedName>
        <fullName evidence="3">Jumonji domain-containing protein 4</fullName>
    </recommendedName>
</protein>
<dbReference type="OrthoDB" id="203487at2759"/>